<protein>
    <recommendedName>
        <fullName evidence="3">DUF1367 family protein</fullName>
    </recommendedName>
</protein>
<dbReference type="RefSeq" id="WP_004582906.1">
    <property type="nucleotide sequence ID" value="NZ_AP028878.1"/>
</dbReference>
<dbReference type="PATRIC" id="fig|626887.3.peg.339"/>
<evidence type="ECO:0008006" key="3">
    <source>
        <dbReference type="Google" id="ProtNLM"/>
    </source>
</evidence>
<proteinExistence type="predicted"/>
<comment type="caution">
    <text evidence="1">The sequence shown here is derived from an EMBL/GenBank/DDBJ whole genome shotgun (WGS) entry which is preliminary data.</text>
</comment>
<dbReference type="OrthoDB" id="6949755at2"/>
<dbReference type="EMBL" id="APLQ01000009">
    <property type="protein sequence ID" value="ENO16899.1"/>
    <property type="molecule type" value="Genomic_DNA"/>
</dbReference>
<organism evidence="1 2">
    <name type="scientific">Marinobacter nanhaiticus D15-8W</name>
    <dbReference type="NCBI Taxonomy" id="626887"/>
    <lineage>
        <taxon>Bacteria</taxon>
        <taxon>Pseudomonadati</taxon>
        <taxon>Pseudomonadota</taxon>
        <taxon>Gammaproteobacteria</taxon>
        <taxon>Pseudomonadales</taxon>
        <taxon>Marinobacteraceae</taxon>
        <taxon>Marinobacter</taxon>
    </lineage>
</organism>
<dbReference type="AlphaFoldDB" id="N6W9E4"/>
<dbReference type="STRING" id="626887.J057_01805"/>
<accession>N6W9E4</accession>
<evidence type="ECO:0000313" key="2">
    <source>
        <dbReference type="Proteomes" id="UP000013165"/>
    </source>
</evidence>
<gene>
    <name evidence="1" type="ORF">J057_01805</name>
</gene>
<evidence type="ECO:0000313" key="1">
    <source>
        <dbReference type="EMBL" id="ENO16899.1"/>
    </source>
</evidence>
<sequence length="156" mass="17655">MTTPKRTERIPLRVVKGGFQPADQSCVARLRDKGFRTGDLVFVEFKKPRNPGFHRLAHAIGRLCAENIEAFEGMDAHRVLKRLQIEAQIGCDEMAIIVPGVGKCLHLIPRSLSFESMDEADFQETVKGFCRHIAKQYWQGMEPEKVEQMAQAMVGE</sequence>
<reference evidence="1 2" key="1">
    <citation type="journal article" date="2013" name="Genome Announc.">
        <title>Genome Sequence of the Polycyclic Aromatic Hydrocarbon-Degrading Bacterium Strain Marinobacter nanhaiticus D15-8WT.</title>
        <authorList>
            <person name="Cui Z."/>
            <person name="Gao W."/>
            <person name="Li Q."/>
            <person name="Xu G."/>
            <person name="Zheng L."/>
        </authorList>
    </citation>
    <scope>NUCLEOTIDE SEQUENCE [LARGE SCALE GENOMIC DNA]</scope>
    <source>
        <strain evidence="1 2">D15-8W</strain>
    </source>
</reference>
<keyword evidence="2" id="KW-1185">Reference proteome</keyword>
<dbReference type="Proteomes" id="UP000013165">
    <property type="component" value="Unassembled WGS sequence"/>
</dbReference>
<name>N6W9E4_9GAMM</name>
<dbReference type="HOGENOM" id="CLU_112498_0_0_6"/>